<dbReference type="HOGENOM" id="CLU_1042655_0_0_1"/>
<dbReference type="Proteomes" id="UP000001744">
    <property type="component" value="Unassembled WGS sequence"/>
</dbReference>
<proteinExistence type="predicted"/>
<dbReference type="OrthoDB" id="3026777at2759"/>
<dbReference type="GeneID" id="7051644"/>
<dbReference type="InterPro" id="IPR013937">
    <property type="entry name" value="Sorting_nexin_C"/>
</dbReference>
<dbReference type="EMBL" id="KE651167">
    <property type="protein sequence ID" value="EEB08300.2"/>
    <property type="molecule type" value="Genomic_DNA"/>
</dbReference>
<protein>
    <recommendedName>
        <fullName evidence="1">Sorting nexin C-terminal domain-containing protein</fullName>
    </recommendedName>
</protein>
<evidence type="ECO:0000259" key="1">
    <source>
        <dbReference type="Pfam" id="PF08628"/>
    </source>
</evidence>
<dbReference type="VEuPathDB" id="FungiDB:SJAG_03446"/>
<organism evidence="2 3">
    <name type="scientific">Schizosaccharomyces japonicus (strain yFS275 / FY16936)</name>
    <name type="common">Fission yeast</name>
    <dbReference type="NCBI Taxonomy" id="402676"/>
    <lineage>
        <taxon>Eukaryota</taxon>
        <taxon>Fungi</taxon>
        <taxon>Dikarya</taxon>
        <taxon>Ascomycota</taxon>
        <taxon>Taphrinomycotina</taxon>
        <taxon>Schizosaccharomycetes</taxon>
        <taxon>Schizosaccharomycetales</taxon>
        <taxon>Schizosaccharomycetaceae</taxon>
        <taxon>Schizosaccharomyces</taxon>
    </lineage>
</organism>
<dbReference type="RefSeq" id="XP_002174593.2">
    <property type="nucleotide sequence ID" value="XM_002174557.2"/>
</dbReference>
<sequence length="267" mass="30617">MSAALADCSFMRQFLSKNMRIRANKVNKKADYVTNLGPVSKRSSELNPYHTEFGNGSSDDENISDYESATEEIPSAYPITEDEKLTECSFQGSGYSSEQEEVKSENYISDRHTRWIIEQAFSLLEGFFALTYKSWTLRRSILQLIRSILQRSTTRMDTIKLKINQFCNTFLTGEYLAEKLNDLYLQLESPNTNYVPLYGKKEEILILLKECLVPDMLQSIVGSTSSSKAVEIVFTALQDEDLMQGIFIHWFAGMLEIINRKARRCKV</sequence>
<feature type="domain" description="Sorting nexin C-terminal" evidence="1">
    <location>
        <begin position="135"/>
        <end position="240"/>
    </location>
</feature>
<dbReference type="STRING" id="402676.B6K493"/>
<dbReference type="AlphaFoldDB" id="B6K493"/>
<keyword evidence="3" id="KW-1185">Reference proteome</keyword>
<evidence type="ECO:0000313" key="3">
    <source>
        <dbReference type="Proteomes" id="UP000001744"/>
    </source>
</evidence>
<gene>
    <name evidence="2" type="ORF">SJAG_03446</name>
</gene>
<name>B6K493_SCHJY</name>
<evidence type="ECO:0000313" key="2">
    <source>
        <dbReference type="EMBL" id="EEB08300.2"/>
    </source>
</evidence>
<reference evidence="2 3" key="1">
    <citation type="journal article" date="2011" name="Science">
        <title>Comparative functional genomics of the fission yeasts.</title>
        <authorList>
            <person name="Rhind N."/>
            <person name="Chen Z."/>
            <person name="Yassour M."/>
            <person name="Thompson D.A."/>
            <person name="Haas B.J."/>
            <person name="Habib N."/>
            <person name="Wapinski I."/>
            <person name="Roy S."/>
            <person name="Lin M.F."/>
            <person name="Heiman D.I."/>
            <person name="Young S.K."/>
            <person name="Furuya K."/>
            <person name="Guo Y."/>
            <person name="Pidoux A."/>
            <person name="Chen H.M."/>
            <person name="Robbertse B."/>
            <person name="Goldberg J.M."/>
            <person name="Aoki K."/>
            <person name="Bayne E.H."/>
            <person name="Berlin A.M."/>
            <person name="Desjardins C.A."/>
            <person name="Dobbs E."/>
            <person name="Dukaj L."/>
            <person name="Fan L."/>
            <person name="FitzGerald M.G."/>
            <person name="French C."/>
            <person name="Gujja S."/>
            <person name="Hansen K."/>
            <person name="Keifenheim D."/>
            <person name="Levin J.Z."/>
            <person name="Mosher R.A."/>
            <person name="Mueller C.A."/>
            <person name="Pfiffner J."/>
            <person name="Priest M."/>
            <person name="Russ C."/>
            <person name="Smialowska A."/>
            <person name="Swoboda P."/>
            <person name="Sykes S.M."/>
            <person name="Vaughn M."/>
            <person name="Vengrova S."/>
            <person name="Yoder R."/>
            <person name="Zeng Q."/>
            <person name="Allshire R."/>
            <person name="Baulcombe D."/>
            <person name="Birren B.W."/>
            <person name="Brown W."/>
            <person name="Ekwall K."/>
            <person name="Kellis M."/>
            <person name="Leatherwood J."/>
            <person name="Levin H."/>
            <person name="Margalit H."/>
            <person name="Martienssen R."/>
            <person name="Nieduszynski C.A."/>
            <person name="Spatafora J.W."/>
            <person name="Friedman N."/>
            <person name="Dalgaard J.Z."/>
            <person name="Baumann P."/>
            <person name="Niki H."/>
            <person name="Regev A."/>
            <person name="Nusbaum C."/>
        </authorList>
    </citation>
    <scope>NUCLEOTIDE SEQUENCE [LARGE SCALE GENOMIC DNA]</scope>
    <source>
        <strain evidence="3">yFS275 / FY16936</strain>
    </source>
</reference>
<dbReference type="Pfam" id="PF08628">
    <property type="entry name" value="Nexin_C"/>
    <property type="match status" value="1"/>
</dbReference>
<accession>B6K493</accession>
<dbReference type="JaponicusDB" id="SJAG_03446"/>